<organism evidence="1 2">
    <name type="scientific">Neogobius melanostomus</name>
    <name type="common">round goby</name>
    <dbReference type="NCBI Taxonomy" id="47308"/>
    <lineage>
        <taxon>Eukaryota</taxon>
        <taxon>Metazoa</taxon>
        <taxon>Chordata</taxon>
        <taxon>Craniata</taxon>
        <taxon>Vertebrata</taxon>
        <taxon>Euteleostomi</taxon>
        <taxon>Actinopterygii</taxon>
        <taxon>Neopterygii</taxon>
        <taxon>Teleostei</taxon>
        <taxon>Neoteleostei</taxon>
        <taxon>Acanthomorphata</taxon>
        <taxon>Gobiaria</taxon>
        <taxon>Gobiiformes</taxon>
        <taxon>Gobioidei</taxon>
        <taxon>Gobiidae</taxon>
        <taxon>Benthophilinae</taxon>
        <taxon>Neogobiini</taxon>
        <taxon>Neogobius</taxon>
    </lineage>
</organism>
<sequence length="126" mass="13601">MRLYSSLLAYSHINSLSIHPFSSTCPLPGHGGSRWSCPNHIAPAPMAPPSVGATQGKPPLEKTALKFCNVCVTHFSGLSPRKGNDHIWIIALFQGPFTGRVDTKYVNIYHSTAALAYSHEADAAQI</sequence>
<dbReference type="AlphaFoldDB" id="A0A8C6SR07"/>
<protein>
    <submittedName>
        <fullName evidence="1">Uncharacterized protein</fullName>
    </submittedName>
</protein>
<keyword evidence="2" id="KW-1185">Reference proteome</keyword>
<evidence type="ECO:0000313" key="2">
    <source>
        <dbReference type="Proteomes" id="UP000694523"/>
    </source>
</evidence>
<reference evidence="1" key="1">
    <citation type="submission" date="2025-08" db="UniProtKB">
        <authorList>
            <consortium name="Ensembl"/>
        </authorList>
    </citation>
    <scope>IDENTIFICATION</scope>
</reference>
<dbReference type="Proteomes" id="UP000694523">
    <property type="component" value="Unplaced"/>
</dbReference>
<name>A0A8C6SR07_9GOBI</name>
<proteinExistence type="predicted"/>
<evidence type="ECO:0000313" key="1">
    <source>
        <dbReference type="Ensembl" id="ENSNMLP00000010452.1"/>
    </source>
</evidence>
<dbReference type="Ensembl" id="ENSNMLT00000011821.1">
    <property type="protein sequence ID" value="ENSNMLP00000010452.1"/>
    <property type="gene ID" value="ENSNMLG00000007202.1"/>
</dbReference>
<accession>A0A8C6SR07</accession>
<reference evidence="1" key="2">
    <citation type="submission" date="2025-09" db="UniProtKB">
        <authorList>
            <consortium name="Ensembl"/>
        </authorList>
    </citation>
    <scope>IDENTIFICATION</scope>
</reference>